<protein>
    <submittedName>
        <fullName evidence="3">Uncharacterized protein</fullName>
    </submittedName>
</protein>
<evidence type="ECO:0000256" key="2">
    <source>
        <dbReference type="ARBA" id="ARBA00022840"/>
    </source>
</evidence>
<keyword evidence="2" id="KW-0067">ATP-binding</keyword>
<keyword evidence="1" id="KW-0547">Nucleotide-binding</keyword>
<dbReference type="GO" id="GO:0005524">
    <property type="term" value="F:ATP binding"/>
    <property type="evidence" value="ECO:0007669"/>
    <property type="project" value="UniProtKB-KW"/>
</dbReference>
<gene>
    <name evidence="3" type="ORF">IFM89_039208</name>
</gene>
<feature type="non-terminal residue" evidence="3">
    <location>
        <position position="183"/>
    </location>
</feature>
<reference evidence="3 4" key="1">
    <citation type="submission" date="2020-10" db="EMBL/GenBank/DDBJ databases">
        <title>The Coptis chinensis genome and diversification of protoberbering-type alkaloids.</title>
        <authorList>
            <person name="Wang B."/>
            <person name="Shu S."/>
            <person name="Song C."/>
            <person name="Liu Y."/>
        </authorList>
    </citation>
    <scope>NUCLEOTIDE SEQUENCE [LARGE SCALE GENOMIC DNA]</scope>
    <source>
        <strain evidence="3">HL-2020</strain>
        <tissue evidence="3">Leaf</tissue>
    </source>
</reference>
<proteinExistence type="predicted"/>
<dbReference type="SUPFAM" id="SSF100920">
    <property type="entry name" value="Heat shock protein 70kD (HSP70), peptide-binding domain"/>
    <property type="match status" value="2"/>
</dbReference>
<evidence type="ECO:0000313" key="4">
    <source>
        <dbReference type="Proteomes" id="UP000631114"/>
    </source>
</evidence>
<accession>A0A835IKE0</accession>
<evidence type="ECO:0000256" key="1">
    <source>
        <dbReference type="ARBA" id="ARBA00022741"/>
    </source>
</evidence>
<dbReference type="Proteomes" id="UP000631114">
    <property type="component" value="Unassembled WGS sequence"/>
</dbReference>
<dbReference type="GO" id="GO:0140662">
    <property type="term" value="F:ATP-dependent protein folding chaperone"/>
    <property type="evidence" value="ECO:0007669"/>
    <property type="project" value="InterPro"/>
</dbReference>
<dbReference type="AlphaFoldDB" id="A0A835IKE0"/>
<dbReference type="PANTHER" id="PTHR19375">
    <property type="entry name" value="HEAT SHOCK PROTEIN 70KDA"/>
    <property type="match status" value="1"/>
</dbReference>
<dbReference type="Pfam" id="PF00012">
    <property type="entry name" value="HSP70"/>
    <property type="match status" value="1"/>
</dbReference>
<name>A0A835IKE0_9MAGN</name>
<dbReference type="EMBL" id="JADFTS010000003">
    <property type="protein sequence ID" value="KAF9617927.1"/>
    <property type="molecule type" value="Genomic_DNA"/>
</dbReference>
<sequence>MTFEVDVNGILNVKAVDMATGKAEKINYTFFFSQCRYRTLLLDEVPLTLGMETLGCVMTKLIPRKSISPAKKIQVFSTHEDYQATFSVKGERSLTKDGQELAKFILSGITPAPRRTLEIEVTYEVDVFGVLKVKAEDKATCVEETITILNYKGRRSQEQIDHIIREAEKFAEADKEIMEKIHA</sequence>
<dbReference type="InterPro" id="IPR013126">
    <property type="entry name" value="Hsp_70_fam"/>
</dbReference>
<keyword evidence="4" id="KW-1185">Reference proteome</keyword>
<evidence type="ECO:0000313" key="3">
    <source>
        <dbReference type="EMBL" id="KAF9617927.1"/>
    </source>
</evidence>
<comment type="caution">
    <text evidence="3">The sequence shown here is derived from an EMBL/GenBank/DDBJ whole genome shotgun (WGS) entry which is preliminary data.</text>
</comment>
<organism evidence="3 4">
    <name type="scientific">Coptis chinensis</name>
    <dbReference type="NCBI Taxonomy" id="261450"/>
    <lineage>
        <taxon>Eukaryota</taxon>
        <taxon>Viridiplantae</taxon>
        <taxon>Streptophyta</taxon>
        <taxon>Embryophyta</taxon>
        <taxon>Tracheophyta</taxon>
        <taxon>Spermatophyta</taxon>
        <taxon>Magnoliopsida</taxon>
        <taxon>Ranunculales</taxon>
        <taxon>Ranunculaceae</taxon>
        <taxon>Coptidoideae</taxon>
        <taxon>Coptis</taxon>
    </lineage>
</organism>
<dbReference type="InterPro" id="IPR029047">
    <property type="entry name" value="HSP70_peptide-bd_sf"/>
</dbReference>
<dbReference type="OrthoDB" id="667636at2759"/>
<dbReference type="Gene3D" id="2.60.34.10">
    <property type="entry name" value="Substrate Binding Domain Of DNAk, Chain A, domain 1"/>
    <property type="match status" value="1"/>
</dbReference>